<keyword evidence="2" id="KW-1185">Reference proteome</keyword>
<dbReference type="Proteomes" id="UP001060085">
    <property type="component" value="Linkage Group LG04"/>
</dbReference>
<evidence type="ECO:0000313" key="2">
    <source>
        <dbReference type="Proteomes" id="UP001060085"/>
    </source>
</evidence>
<proteinExistence type="predicted"/>
<name>A0ACC0B879_CATRO</name>
<evidence type="ECO:0000313" key="1">
    <source>
        <dbReference type="EMBL" id="KAI5668866.1"/>
    </source>
</evidence>
<comment type="caution">
    <text evidence="1">The sequence shown here is derived from an EMBL/GenBank/DDBJ whole genome shotgun (WGS) entry which is preliminary data.</text>
</comment>
<accession>A0ACC0B879</accession>
<reference evidence="2" key="1">
    <citation type="journal article" date="2023" name="Nat. Plants">
        <title>Single-cell RNA sequencing provides a high-resolution roadmap for understanding the multicellular compartmentation of specialized metabolism.</title>
        <authorList>
            <person name="Sun S."/>
            <person name="Shen X."/>
            <person name="Li Y."/>
            <person name="Li Y."/>
            <person name="Wang S."/>
            <person name="Li R."/>
            <person name="Zhang H."/>
            <person name="Shen G."/>
            <person name="Guo B."/>
            <person name="Wei J."/>
            <person name="Xu J."/>
            <person name="St-Pierre B."/>
            <person name="Chen S."/>
            <person name="Sun C."/>
        </authorList>
    </citation>
    <scope>NUCLEOTIDE SEQUENCE [LARGE SCALE GENOMIC DNA]</scope>
</reference>
<dbReference type="EMBL" id="CM044704">
    <property type="protein sequence ID" value="KAI5668866.1"/>
    <property type="molecule type" value="Genomic_DNA"/>
</dbReference>
<gene>
    <name evidence="1" type="ORF">M9H77_18719</name>
</gene>
<organism evidence="1 2">
    <name type="scientific">Catharanthus roseus</name>
    <name type="common">Madagascar periwinkle</name>
    <name type="synonym">Vinca rosea</name>
    <dbReference type="NCBI Taxonomy" id="4058"/>
    <lineage>
        <taxon>Eukaryota</taxon>
        <taxon>Viridiplantae</taxon>
        <taxon>Streptophyta</taxon>
        <taxon>Embryophyta</taxon>
        <taxon>Tracheophyta</taxon>
        <taxon>Spermatophyta</taxon>
        <taxon>Magnoliopsida</taxon>
        <taxon>eudicotyledons</taxon>
        <taxon>Gunneridae</taxon>
        <taxon>Pentapetalae</taxon>
        <taxon>asterids</taxon>
        <taxon>lamiids</taxon>
        <taxon>Gentianales</taxon>
        <taxon>Apocynaceae</taxon>
        <taxon>Rauvolfioideae</taxon>
        <taxon>Vinceae</taxon>
        <taxon>Catharanthinae</taxon>
        <taxon>Catharanthus</taxon>
    </lineage>
</organism>
<sequence>MVDQDKNKYGNPGHTHPGASSLGRAFLKREMGEERGEGQSRSSSSEARGKKMLERSERKGRKASLTYFLESEEDLSSNDPDQGAALNVRSIEKERKGQEPRKTKKFQDPFERRI</sequence>
<protein>
    <submittedName>
        <fullName evidence="1">Uncharacterized protein</fullName>
    </submittedName>
</protein>